<keyword evidence="6" id="KW-1185">Reference proteome</keyword>
<feature type="region of interest" description="Disordered" evidence="4">
    <location>
        <begin position="1"/>
        <end position="22"/>
    </location>
</feature>
<protein>
    <recommendedName>
        <fullName evidence="7">ABC transmembrane type-1 domain-containing protein</fullName>
    </recommendedName>
</protein>
<evidence type="ECO:0000313" key="5">
    <source>
        <dbReference type="EnsemblPlants" id="Ma10_p09020.1"/>
    </source>
</evidence>
<dbReference type="Gramene" id="Ma10_t09020.1">
    <property type="protein sequence ID" value="Ma10_p09020.1"/>
    <property type="gene ID" value="Ma10_g09020"/>
</dbReference>
<dbReference type="GO" id="GO:0016020">
    <property type="term" value="C:membrane"/>
    <property type="evidence" value="ECO:0007669"/>
    <property type="project" value="InterPro"/>
</dbReference>
<organism evidence="5 6">
    <name type="scientific">Musa acuminata subsp. malaccensis</name>
    <name type="common">Wild banana</name>
    <name type="synonym">Musa malaccensis</name>
    <dbReference type="NCBI Taxonomy" id="214687"/>
    <lineage>
        <taxon>Eukaryota</taxon>
        <taxon>Viridiplantae</taxon>
        <taxon>Streptophyta</taxon>
        <taxon>Embryophyta</taxon>
        <taxon>Tracheophyta</taxon>
        <taxon>Spermatophyta</taxon>
        <taxon>Magnoliopsida</taxon>
        <taxon>Liliopsida</taxon>
        <taxon>Zingiberales</taxon>
        <taxon>Musaceae</taxon>
        <taxon>Musa</taxon>
    </lineage>
</organism>
<reference evidence="5" key="1">
    <citation type="submission" date="2021-05" db="UniProtKB">
        <authorList>
            <consortium name="EnsemblPlants"/>
        </authorList>
    </citation>
    <scope>IDENTIFICATION</scope>
    <source>
        <strain evidence="5">subsp. malaccensis</strain>
    </source>
</reference>
<dbReference type="OMA" id="VIHGMAQ"/>
<feature type="compositionally biased region" description="Acidic residues" evidence="4">
    <location>
        <begin position="1"/>
        <end position="13"/>
    </location>
</feature>
<dbReference type="AlphaFoldDB" id="A0A804KU81"/>
<evidence type="ECO:0000256" key="1">
    <source>
        <dbReference type="ARBA" id="ARBA00022692"/>
    </source>
</evidence>
<evidence type="ECO:0000256" key="2">
    <source>
        <dbReference type="ARBA" id="ARBA00022989"/>
    </source>
</evidence>
<evidence type="ECO:0000256" key="4">
    <source>
        <dbReference type="SAM" id="MobiDB-lite"/>
    </source>
</evidence>
<sequence>MAETEVEGRDEEETHSSSLSSRPLPFHRLLSYADAVDWALMGLGSVGAVVHGMAQPIGYLLLGKALEAFGSNVGDQTAMVEALKKVHKTCSTV</sequence>
<dbReference type="EnsemblPlants" id="Ma10_t09020.1">
    <property type="protein sequence ID" value="Ma10_p09020.1"/>
    <property type="gene ID" value="Ma10_g09020"/>
</dbReference>
<dbReference type="Gene3D" id="1.20.1560.10">
    <property type="entry name" value="ABC transporter type 1, transmembrane domain"/>
    <property type="match status" value="1"/>
</dbReference>
<name>A0A804KU81_MUSAM</name>
<dbReference type="InParanoid" id="A0A804KU81"/>
<proteinExistence type="predicted"/>
<keyword evidence="3" id="KW-0472">Membrane</keyword>
<evidence type="ECO:0008006" key="7">
    <source>
        <dbReference type="Google" id="ProtNLM"/>
    </source>
</evidence>
<evidence type="ECO:0000313" key="6">
    <source>
        <dbReference type="Proteomes" id="UP000012960"/>
    </source>
</evidence>
<keyword evidence="2" id="KW-1133">Transmembrane helix</keyword>
<dbReference type="GO" id="GO:0005524">
    <property type="term" value="F:ATP binding"/>
    <property type="evidence" value="ECO:0007669"/>
    <property type="project" value="InterPro"/>
</dbReference>
<keyword evidence="1" id="KW-0812">Transmembrane</keyword>
<dbReference type="Proteomes" id="UP000012960">
    <property type="component" value="Unplaced"/>
</dbReference>
<evidence type="ECO:0000256" key="3">
    <source>
        <dbReference type="ARBA" id="ARBA00023136"/>
    </source>
</evidence>
<accession>A0A804KU81</accession>
<dbReference type="InterPro" id="IPR036640">
    <property type="entry name" value="ABC1_TM_sf"/>
</dbReference>